<feature type="compositionally biased region" description="Basic and acidic residues" evidence="1">
    <location>
        <begin position="77"/>
        <end position="86"/>
    </location>
</feature>
<comment type="caution">
    <text evidence="2">The sequence shown here is derived from an EMBL/GenBank/DDBJ whole genome shotgun (WGS) entry which is preliminary data.</text>
</comment>
<evidence type="ECO:0000313" key="3">
    <source>
        <dbReference type="Proteomes" id="UP001217089"/>
    </source>
</evidence>
<organism evidence="2 3">
    <name type="scientific">Tegillarca granosa</name>
    <name type="common">Malaysian cockle</name>
    <name type="synonym">Anadara granosa</name>
    <dbReference type="NCBI Taxonomy" id="220873"/>
    <lineage>
        <taxon>Eukaryota</taxon>
        <taxon>Metazoa</taxon>
        <taxon>Spiralia</taxon>
        <taxon>Lophotrochozoa</taxon>
        <taxon>Mollusca</taxon>
        <taxon>Bivalvia</taxon>
        <taxon>Autobranchia</taxon>
        <taxon>Pteriomorphia</taxon>
        <taxon>Arcoida</taxon>
        <taxon>Arcoidea</taxon>
        <taxon>Arcidae</taxon>
        <taxon>Tegillarca</taxon>
    </lineage>
</organism>
<dbReference type="InterPro" id="IPR033228">
    <property type="entry name" value="SZT2"/>
</dbReference>
<sequence>MFSLKDDLIQNLKRSSRLLHYCATPLLFCPTWRQKVMEKYKATQKQVSVTSTCTEKSDIKTRSRHSSGTSNASMRTKRADSQDGKKKPSVTPTDSPVNEAKSRAGQEEPWHAELRHSFVNQYITYVQSLGFLQVQTRPASPKRGFVYINFSFPESKSSSL</sequence>
<proteinExistence type="predicted"/>
<dbReference type="Proteomes" id="UP001217089">
    <property type="component" value="Unassembled WGS sequence"/>
</dbReference>
<gene>
    <name evidence="2" type="ORF">KUTeg_016057</name>
</gene>
<evidence type="ECO:0000256" key="1">
    <source>
        <dbReference type="SAM" id="MobiDB-lite"/>
    </source>
</evidence>
<name>A0ABQ9EJQ8_TEGGR</name>
<dbReference type="PANTHER" id="PTHR14918">
    <property type="entry name" value="KICSTOR COMPLEX PROTEIN SZT2"/>
    <property type="match status" value="1"/>
</dbReference>
<accession>A0ABQ9EJQ8</accession>
<dbReference type="EMBL" id="JARBDR010000813">
    <property type="protein sequence ID" value="KAJ8305512.1"/>
    <property type="molecule type" value="Genomic_DNA"/>
</dbReference>
<evidence type="ECO:0000313" key="2">
    <source>
        <dbReference type="EMBL" id="KAJ8305512.1"/>
    </source>
</evidence>
<dbReference type="PANTHER" id="PTHR14918:SF3">
    <property type="entry name" value="KICSTOR COMPLEX PROTEIN SZT2"/>
    <property type="match status" value="1"/>
</dbReference>
<protein>
    <submittedName>
        <fullName evidence="2">Uncharacterized protein</fullName>
    </submittedName>
</protein>
<reference evidence="2 3" key="1">
    <citation type="submission" date="2022-12" db="EMBL/GenBank/DDBJ databases">
        <title>Chromosome-level genome of Tegillarca granosa.</title>
        <authorList>
            <person name="Kim J."/>
        </authorList>
    </citation>
    <scope>NUCLEOTIDE SEQUENCE [LARGE SCALE GENOMIC DNA]</scope>
    <source>
        <strain evidence="2">Teg-2019</strain>
        <tissue evidence="2">Adductor muscle</tissue>
    </source>
</reference>
<keyword evidence="3" id="KW-1185">Reference proteome</keyword>
<feature type="region of interest" description="Disordered" evidence="1">
    <location>
        <begin position="51"/>
        <end position="108"/>
    </location>
</feature>